<dbReference type="GO" id="GO:1901135">
    <property type="term" value="P:carbohydrate derivative metabolic process"/>
    <property type="evidence" value="ECO:0007669"/>
    <property type="project" value="UniProtKB-ARBA"/>
</dbReference>
<organism evidence="5">
    <name type="scientific">Mizugakiibacter sediminis</name>
    <dbReference type="NCBI Taxonomy" id="1475481"/>
    <lineage>
        <taxon>Bacteria</taxon>
        <taxon>Pseudomonadati</taxon>
        <taxon>Pseudomonadota</taxon>
        <taxon>Gammaproteobacteria</taxon>
        <taxon>Lysobacterales</taxon>
        <taxon>Rhodanobacteraceae</taxon>
        <taxon>Mizugakiibacter</taxon>
    </lineage>
</organism>
<feature type="domain" description="Glycosyl transferase family 1" evidence="3">
    <location>
        <begin position="225"/>
        <end position="384"/>
    </location>
</feature>
<evidence type="ECO:0000259" key="3">
    <source>
        <dbReference type="Pfam" id="PF00534"/>
    </source>
</evidence>
<evidence type="ECO:0000256" key="2">
    <source>
        <dbReference type="ARBA" id="ARBA00022679"/>
    </source>
</evidence>
<dbReference type="STRING" id="1475481.GCA_000953855_01703"/>
<reference evidence="5" key="2">
    <citation type="submission" date="2015-08" db="EMBL/GenBank/DDBJ databases">
        <title>Complete DNA Sequence of Pseudomonas syringae pv. actinidiae, the Causal Agent of Kiwifruit Canker Disease.</title>
        <authorList>
            <person name="Rikkerink E.H.A."/>
            <person name="Fineran P.C."/>
        </authorList>
    </citation>
    <scope>NUCLEOTIDE SEQUENCE</scope>
    <source>
        <strain evidence="5">SkMP5</strain>
    </source>
</reference>
<dbReference type="OrthoDB" id="6194329at2"/>
<dbReference type="EMBL" id="DF970200">
    <property type="protein sequence ID" value="GAP66365.1"/>
    <property type="molecule type" value="Genomic_DNA"/>
</dbReference>
<dbReference type="InterPro" id="IPR001296">
    <property type="entry name" value="Glyco_trans_1"/>
</dbReference>
<protein>
    <submittedName>
        <fullName evidence="4">Glycosyl transferase family 1</fullName>
    </submittedName>
    <submittedName>
        <fullName evidence="5">Glycosyltransferase, group 1 family protein</fullName>
    </submittedName>
</protein>
<dbReference type="PANTHER" id="PTHR12526">
    <property type="entry name" value="GLYCOSYLTRANSFERASE"/>
    <property type="match status" value="1"/>
</dbReference>
<dbReference type="RefSeq" id="WP_062536965.1">
    <property type="nucleotide sequence ID" value="NZ_DF970200.1"/>
</dbReference>
<dbReference type="SUPFAM" id="SSF53756">
    <property type="entry name" value="UDP-Glycosyltransferase/glycogen phosphorylase"/>
    <property type="match status" value="1"/>
</dbReference>
<dbReference type="Proteomes" id="UP000253740">
    <property type="component" value="Unassembled WGS sequence"/>
</dbReference>
<dbReference type="EMBL" id="DF952378">
    <property type="protein sequence ID" value="GAN43513.1"/>
    <property type="molecule type" value="Genomic_DNA"/>
</dbReference>
<dbReference type="GO" id="GO:0016757">
    <property type="term" value="F:glycosyltransferase activity"/>
    <property type="evidence" value="ECO:0007669"/>
    <property type="project" value="UniProtKB-KW"/>
</dbReference>
<evidence type="ECO:0000313" key="6">
    <source>
        <dbReference type="Proteomes" id="UP000253740"/>
    </source>
</evidence>
<keyword evidence="6" id="KW-1185">Reference proteome</keyword>
<keyword evidence="1" id="KW-0328">Glycosyltransferase</keyword>
<sequence>MTPATAPRRVLYVVSLFPCWSETFIVREIEVLLARGVDVRILSLKPPMEALVHERAARLLDRTLHPRPPLATALACLRLAIRRPVAVSAFGARLLAGLWRQPTKLLKSIGALARAAGHYEWIRRFDPELVHAPWATYPATVAWFLSRLLQRPFTFTSRAHDIFTEDQMMAGKLRHAALRVTITRHNVAYLSRWMRKPGELPVHVVHSSLDLADIAYVEDGRLPQRLLSVGRLDPIKGFDVLLHALALLRDRGVAFDSVIIGEGAERARLLALRDRLGLGDRVSFAGAKPQAEVHKAMAEATLMVMPCVVTEDGNADGIPNVLTEAMASGLAVVSTRVSGIPELVDDGVNGLLVPPRDAQALAAAVEQLLADPARRAAFARAGRRKVEQDFNVHVEAGRLLRHFAEVVHG</sequence>
<dbReference type="HOGENOM" id="CLU_009583_14_2_6"/>
<accession>A0A0K8QN79</accession>
<gene>
    <name evidence="4" type="ORF">MBSD_0016</name>
    <name evidence="5" type="ORF">MBSD_n1672</name>
</gene>
<evidence type="ECO:0000313" key="4">
    <source>
        <dbReference type="EMBL" id="GAN43513.1"/>
    </source>
</evidence>
<dbReference type="Gene3D" id="3.40.50.2000">
    <property type="entry name" value="Glycogen Phosphorylase B"/>
    <property type="match status" value="2"/>
</dbReference>
<evidence type="ECO:0000313" key="5">
    <source>
        <dbReference type="EMBL" id="GAP66365.1"/>
    </source>
</evidence>
<name>A0A0K8QN79_9GAMM</name>
<evidence type="ECO:0000256" key="1">
    <source>
        <dbReference type="ARBA" id="ARBA00022676"/>
    </source>
</evidence>
<dbReference type="AlphaFoldDB" id="A0A0K8QN79"/>
<proteinExistence type="predicted"/>
<dbReference type="Pfam" id="PF00534">
    <property type="entry name" value="Glycos_transf_1"/>
    <property type="match status" value="1"/>
</dbReference>
<dbReference type="PANTHER" id="PTHR12526:SF510">
    <property type="entry name" value="D-INOSITOL 3-PHOSPHATE GLYCOSYLTRANSFERASE"/>
    <property type="match status" value="1"/>
</dbReference>
<keyword evidence="2 5" id="KW-0808">Transferase</keyword>
<reference evidence="4" key="1">
    <citation type="submission" date="2015-03" db="EMBL/GenBank/DDBJ databases">
        <title>Draft genome sequence of Mizugakiibacter sediminis skMP5.</title>
        <authorList>
            <person name="Watanabe T."/>
            <person name="Kojima H."/>
            <person name="Fukui M."/>
        </authorList>
    </citation>
    <scope>NUCLEOTIDE SEQUENCE</scope>
    <source>
        <strain evidence="4">SkMP5</strain>
    </source>
</reference>